<dbReference type="EMBL" id="CH445339">
    <property type="protein sequence ID" value="EAT82906.2"/>
    <property type="molecule type" value="Genomic_DNA"/>
</dbReference>
<keyword evidence="1" id="KW-0479">Metal-binding</keyword>
<name>Q0UF23_PHANO</name>
<feature type="compositionally biased region" description="Polar residues" evidence="8">
    <location>
        <begin position="373"/>
        <end position="395"/>
    </location>
</feature>
<evidence type="ECO:0000259" key="9">
    <source>
        <dbReference type="PROSITE" id="PS50157"/>
    </source>
</evidence>
<evidence type="ECO:0000313" key="10">
    <source>
        <dbReference type="EMBL" id="EAT82906.2"/>
    </source>
</evidence>
<keyword evidence="5" id="KW-0805">Transcription regulation</keyword>
<proteinExistence type="predicted"/>
<dbReference type="InterPro" id="IPR036236">
    <property type="entry name" value="Znf_C2H2_sf"/>
</dbReference>
<dbReference type="RefSeq" id="XP_001799930.1">
    <property type="nucleotide sequence ID" value="XM_001799878.1"/>
</dbReference>
<dbReference type="PROSITE" id="PS00028">
    <property type="entry name" value="ZINC_FINGER_C2H2_1"/>
    <property type="match status" value="2"/>
</dbReference>
<dbReference type="InterPro" id="IPR013087">
    <property type="entry name" value="Znf_C2H2_type"/>
</dbReference>
<dbReference type="InParanoid" id="Q0UF23"/>
<evidence type="ECO:0000256" key="7">
    <source>
        <dbReference type="PROSITE-ProRule" id="PRU00042"/>
    </source>
</evidence>
<dbReference type="PANTHER" id="PTHR23235:SF120">
    <property type="entry name" value="KRUPPEL-LIKE FACTOR 15"/>
    <property type="match status" value="1"/>
</dbReference>
<keyword evidence="3 7" id="KW-0863">Zinc-finger</keyword>
<feature type="region of interest" description="Disordered" evidence="8">
    <location>
        <begin position="1"/>
        <end position="43"/>
    </location>
</feature>
<dbReference type="KEGG" id="pno:SNOG_09641"/>
<dbReference type="Pfam" id="PF00096">
    <property type="entry name" value="zf-C2H2"/>
    <property type="match status" value="2"/>
</dbReference>
<dbReference type="STRING" id="321614.Q0UF23"/>
<keyword evidence="2" id="KW-0677">Repeat</keyword>
<feature type="domain" description="C2H2-type" evidence="9">
    <location>
        <begin position="225"/>
        <end position="254"/>
    </location>
</feature>
<protein>
    <recommendedName>
        <fullName evidence="9">C2H2-type domain-containing protein</fullName>
    </recommendedName>
</protein>
<dbReference type="GO" id="GO:0006357">
    <property type="term" value="P:regulation of transcription by RNA polymerase II"/>
    <property type="evidence" value="ECO:0000318"/>
    <property type="project" value="GO_Central"/>
</dbReference>
<dbReference type="Gene3D" id="3.30.160.60">
    <property type="entry name" value="Classic Zinc Finger"/>
    <property type="match status" value="3"/>
</dbReference>
<dbReference type="GO" id="GO:0008270">
    <property type="term" value="F:zinc ion binding"/>
    <property type="evidence" value="ECO:0007669"/>
    <property type="project" value="UniProtKB-KW"/>
</dbReference>
<evidence type="ECO:0000256" key="8">
    <source>
        <dbReference type="SAM" id="MobiDB-lite"/>
    </source>
</evidence>
<feature type="compositionally biased region" description="Polar residues" evidence="8">
    <location>
        <begin position="455"/>
        <end position="488"/>
    </location>
</feature>
<reference evidence="11" key="1">
    <citation type="journal article" date="2007" name="Plant Cell">
        <title>Dothideomycete-plant interactions illuminated by genome sequencing and EST analysis of the wheat pathogen Stagonospora nodorum.</title>
        <authorList>
            <person name="Hane J.K."/>
            <person name="Lowe R.G."/>
            <person name="Solomon P.S."/>
            <person name="Tan K.C."/>
            <person name="Schoch C.L."/>
            <person name="Spatafora J.W."/>
            <person name="Crous P.W."/>
            <person name="Kodira C."/>
            <person name="Birren B.W."/>
            <person name="Galagan J.E."/>
            <person name="Torriani S.F."/>
            <person name="McDonald B.A."/>
            <person name="Oliver R.P."/>
        </authorList>
    </citation>
    <scope>NUCLEOTIDE SEQUENCE [LARGE SCALE GENOMIC DNA]</scope>
    <source>
        <strain evidence="11">SN15 / ATCC MYA-4574 / FGSC 10173</strain>
    </source>
</reference>
<dbReference type="VEuPathDB" id="FungiDB:JI435_096410"/>
<dbReference type="eggNOG" id="KOG1721">
    <property type="taxonomic scope" value="Eukaryota"/>
</dbReference>
<feature type="compositionally biased region" description="Basic and acidic residues" evidence="8">
    <location>
        <begin position="326"/>
        <end position="338"/>
    </location>
</feature>
<dbReference type="GO" id="GO:0000978">
    <property type="term" value="F:RNA polymerase II cis-regulatory region sequence-specific DNA binding"/>
    <property type="evidence" value="ECO:0000318"/>
    <property type="project" value="GO_Central"/>
</dbReference>
<dbReference type="AlphaFoldDB" id="Q0UF23"/>
<organism evidence="10 11">
    <name type="scientific">Phaeosphaeria nodorum (strain SN15 / ATCC MYA-4574 / FGSC 10173)</name>
    <name type="common">Glume blotch fungus</name>
    <name type="synonym">Parastagonospora nodorum</name>
    <dbReference type="NCBI Taxonomy" id="321614"/>
    <lineage>
        <taxon>Eukaryota</taxon>
        <taxon>Fungi</taxon>
        <taxon>Dikarya</taxon>
        <taxon>Ascomycota</taxon>
        <taxon>Pezizomycotina</taxon>
        <taxon>Dothideomycetes</taxon>
        <taxon>Pleosporomycetidae</taxon>
        <taxon>Pleosporales</taxon>
        <taxon>Pleosporineae</taxon>
        <taxon>Phaeosphaeriaceae</taxon>
        <taxon>Parastagonospora</taxon>
    </lineage>
</organism>
<evidence type="ECO:0000256" key="3">
    <source>
        <dbReference type="ARBA" id="ARBA00022771"/>
    </source>
</evidence>
<feature type="region of interest" description="Disordered" evidence="8">
    <location>
        <begin position="440"/>
        <end position="509"/>
    </location>
</feature>
<dbReference type="GO" id="GO:0005634">
    <property type="term" value="C:nucleus"/>
    <property type="evidence" value="ECO:0000318"/>
    <property type="project" value="GO_Central"/>
</dbReference>
<dbReference type="SUPFAM" id="SSF57667">
    <property type="entry name" value="beta-beta-alpha zinc fingers"/>
    <property type="match status" value="2"/>
</dbReference>
<feature type="region of interest" description="Disordered" evidence="8">
    <location>
        <begin position="317"/>
        <end position="395"/>
    </location>
</feature>
<evidence type="ECO:0000256" key="5">
    <source>
        <dbReference type="ARBA" id="ARBA00023015"/>
    </source>
</evidence>
<feature type="compositionally biased region" description="Low complexity" evidence="8">
    <location>
        <begin position="345"/>
        <end position="355"/>
    </location>
</feature>
<dbReference type="SMART" id="SM00355">
    <property type="entry name" value="ZnF_C2H2"/>
    <property type="match status" value="2"/>
</dbReference>
<accession>Q0UF23</accession>
<feature type="domain" description="C2H2-type" evidence="9">
    <location>
        <begin position="255"/>
        <end position="282"/>
    </location>
</feature>
<dbReference type="PROSITE" id="PS50157">
    <property type="entry name" value="ZINC_FINGER_C2H2_2"/>
    <property type="match status" value="2"/>
</dbReference>
<evidence type="ECO:0000256" key="1">
    <source>
        <dbReference type="ARBA" id="ARBA00022723"/>
    </source>
</evidence>
<dbReference type="HOGENOM" id="CLU_027358_0_0_1"/>
<sequence>MPSGIERRRTQHRRQNSTPAAFDAPPSPQQPPISPSKAPTEQQLKDLQEHIQSVYGSCGQVFINILPTPTATPQKQAQSSSHESLNAITQQNYSDMTDINFGPTSSAMTFDFENPDLDMGYESSSYYTSDALSPSPNSSPQQKAMHSFLEQIDELPNQEMLFSQAPTLLPQTSMSMNGIPMHTESYQQPALFNDLEVDASLEYTGIAPEEVQRYISEQDPISNKWTCLYQDCGKMFGRRENIRSHVQTHLGDRQFKCNGCGKCFVRQHDLKRHAKIHSGNKPYKCPCGAGFARQDALTRHRQRGMCCGGFPDAVRRQAKRGRPKKNRPDMEDRVDKASRTRQALASASSSVSGGSPYSDMRSPSPLDGYEPAHSQSQEATQLMSENGSFNGPMSSTVDHFSFNSSSPFAEDTQIASSTFTTATSYTSDIASMNILQQLTQTSNTPPMSPADQRPHSSGSANGTSVPIHSSPLKGSSTPSHSSIQSNPFSTPPTSPLGPKDDLDELFNTLPDNSYSQFELEMKALGEPSGFASLESSYEFMNFDV</sequence>
<evidence type="ECO:0000256" key="4">
    <source>
        <dbReference type="ARBA" id="ARBA00022833"/>
    </source>
</evidence>
<dbReference type="FunFam" id="3.30.160.60:FF:000032">
    <property type="entry name" value="Krueppel-like factor 4"/>
    <property type="match status" value="1"/>
</dbReference>
<dbReference type="GeneID" id="5976835"/>
<dbReference type="GO" id="GO:0000981">
    <property type="term" value="F:DNA-binding transcription factor activity, RNA polymerase II-specific"/>
    <property type="evidence" value="ECO:0000318"/>
    <property type="project" value="GO_Central"/>
</dbReference>
<dbReference type="PANTHER" id="PTHR23235">
    <property type="entry name" value="KRUEPPEL-LIKE TRANSCRIPTION FACTOR"/>
    <property type="match status" value="1"/>
</dbReference>
<gene>
    <name evidence="10" type="ORF">SNOG_09641</name>
</gene>
<evidence type="ECO:0000256" key="2">
    <source>
        <dbReference type="ARBA" id="ARBA00022737"/>
    </source>
</evidence>
<keyword evidence="6" id="KW-0804">Transcription</keyword>
<dbReference type="Proteomes" id="UP000001055">
    <property type="component" value="Unassembled WGS sequence"/>
</dbReference>
<evidence type="ECO:0000256" key="6">
    <source>
        <dbReference type="ARBA" id="ARBA00023163"/>
    </source>
</evidence>
<keyword evidence="4" id="KW-0862">Zinc</keyword>
<feature type="compositionally biased region" description="Pro residues" evidence="8">
    <location>
        <begin position="25"/>
        <end position="34"/>
    </location>
</feature>
<evidence type="ECO:0000313" key="11">
    <source>
        <dbReference type="Proteomes" id="UP000001055"/>
    </source>
</evidence>